<dbReference type="InterPro" id="IPR001791">
    <property type="entry name" value="Laminin_G"/>
</dbReference>
<dbReference type="PANTHER" id="PTHR15036:SF51">
    <property type="entry name" value="NEUREXIN-1"/>
    <property type="match status" value="1"/>
</dbReference>
<proteinExistence type="inferred from homology"/>
<name>A0A4W5Q8G7_9TELE</name>
<reference evidence="10" key="3">
    <citation type="submission" date="2025-09" db="UniProtKB">
        <authorList>
            <consortium name="Ensembl"/>
        </authorList>
    </citation>
    <scope>IDENTIFICATION</scope>
</reference>
<reference evidence="11" key="1">
    <citation type="submission" date="2018-06" db="EMBL/GenBank/DDBJ databases">
        <title>Genome assembly of Danube salmon.</title>
        <authorList>
            <person name="Macqueen D.J."/>
            <person name="Gundappa M.K."/>
        </authorList>
    </citation>
    <scope>NUCLEOTIDE SEQUENCE [LARGE SCALE GENOMIC DNA]</scope>
</reference>
<keyword evidence="3" id="KW-0812">Transmembrane</keyword>
<dbReference type="Gene3D" id="2.60.120.200">
    <property type="match status" value="1"/>
</dbReference>
<evidence type="ECO:0000256" key="7">
    <source>
        <dbReference type="PROSITE-ProRule" id="PRU00122"/>
    </source>
</evidence>
<dbReference type="PROSITE" id="PS50025">
    <property type="entry name" value="LAM_G_DOMAIN"/>
    <property type="match status" value="1"/>
</dbReference>
<dbReference type="InterPro" id="IPR050372">
    <property type="entry name" value="Neurexin-related_CASP"/>
</dbReference>
<dbReference type="PANTHER" id="PTHR15036">
    <property type="entry name" value="PIKACHURIN-LIKE PROTEIN"/>
    <property type="match status" value="1"/>
</dbReference>
<dbReference type="SMART" id="SM00282">
    <property type="entry name" value="LamG"/>
    <property type="match status" value="1"/>
</dbReference>
<evidence type="ECO:0000256" key="1">
    <source>
        <dbReference type="ARBA" id="ARBA00004479"/>
    </source>
</evidence>
<keyword evidence="11" id="KW-1185">Reference proteome</keyword>
<dbReference type="Pfam" id="PF02210">
    <property type="entry name" value="Laminin_G_2"/>
    <property type="match status" value="1"/>
</dbReference>
<organism evidence="10 11">
    <name type="scientific">Hucho hucho</name>
    <name type="common">huchen</name>
    <dbReference type="NCBI Taxonomy" id="62062"/>
    <lineage>
        <taxon>Eukaryota</taxon>
        <taxon>Metazoa</taxon>
        <taxon>Chordata</taxon>
        <taxon>Craniata</taxon>
        <taxon>Vertebrata</taxon>
        <taxon>Euteleostomi</taxon>
        <taxon>Actinopterygii</taxon>
        <taxon>Neopterygii</taxon>
        <taxon>Teleostei</taxon>
        <taxon>Protacanthopterygii</taxon>
        <taxon>Salmoniformes</taxon>
        <taxon>Salmonidae</taxon>
        <taxon>Salmoninae</taxon>
        <taxon>Hucho</taxon>
    </lineage>
</organism>
<dbReference type="GO" id="GO:0016020">
    <property type="term" value="C:membrane"/>
    <property type="evidence" value="ECO:0007669"/>
    <property type="project" value="UniProtKB-SubCell"/>
</dbReference>
<comment type="similarity">
    <text evidence="2">Belongs to the neurexin family.</text>
</comment>
<keyword evidence="4" id="KW-0130">Cell adhesion</keyword>
<comment type="caution">
    <text evidence="7">Lacks conserved residue(s) required for the propagation of feature annotation.</text>
</comment>
<accession>A0A4W5Q8G7</accession>
<feature type="compositionally biased region" description="Low complexity" evidence="8">
    <location>
        <begin position="271"/>
        <end position="290"/>
    </location>
</feature>
<dbReference type="InterPro" id="IPR013320">
    <property type="entry name" value="ConA-like_dom_sf"/>
</dbReference>
<reference evidence="10" key="2">
    <citation type="submission" date="2025-08" db="UniProtKB">
        <authorList>
            <consortium name="Ensembl"/>
        </authorList>
    </citation>
    <scope>IDENTIFICATION</scope>
</reference>
<dbReference type="GeneTree" id="ENSGT00940000154292"/>
<feature type="compositionally biased region" description="Polar residues" evidence="8">
    <location>
        <begin position="244"/>
        <end position="254"/>
    </location>
</feature>
<evidence type="ECO:0000256" key="2">
    <source>
        <dbReference type="ARBA" id="ARBA00010241"/>
    </source>
</evidence>
<evidence type="ECO:0000256" key="4">
    <source>
        <dbReference type="ARBA" id="ARBA00022889"/>
    </source>
</evidence>
<comment type="subcellular location">
    <subcellularLocation>
        <location evidence="1">Membrane</location>
        <topology evidence="1">Single-pass type I membrane protein</topology>
    </subcellularLocation>
</comment>
<evidence type="ECO:0000256" key="3">
    <source>
        <dbReference type="ARBA" id="ARBA00022692"/>
    </source>
</evidence>
<protein>
    <recommendedName>
        <fullName evidence="9">Laminin G domain-containing protein</fullName>
    </recommendedName>
</protein>
<sequence>TLSLSLSSLFLSQAFLSFVFTNHLTYFASNLLSTAGTTYIFGRDGGVIVYTWPPNERPSTRADRLALGFSTQQKHATLLRVDSASGLGDYLQLQIDKGNIQVVFNVGTDDINIEETAKFVNDGKYHIVRFTRSGGNATLQLDDLPIIERYPSGNIDNERLAIARQRIPYRLGRIVDDWLLDKGRQLTIFNSQTTVTVGRGKEAGQFQGQMAGLYYNGLKILNMAAEGHAHIRLEGSTRLVGDMPSSSITPQSSAAAGVNRLDPVSNAGDITTTTATNKKQGGGTTQQVGN</sequence>
<dbReference type="Ensembl" id="ENSHHUT00000074689.1">
    <property type="protein sequence ID" value="ENSHHUP00000072292.1"/>
    <property type="gene ID" value="ENSHHUG00000042426.1"/>
</dbReference>
<dbReference type="GO" id="GO:0007155">
    <property type="term" value="P:cell adhesion"/>
    <property type="evidence" value="ECO:0007669"/>
    <property type="project" value="UniProtKB-KW"/>
</dbReference>
<dbReference type="SUPFAM" id="SSF49899">
    <property type="entry name" value="Concanavalin A-like lectins/glucanases"/>
    <property type="match status" value="1"/>
</dbReference>
<feature type="region of interest" description="Disordered" evidence="8">
    <location>
        <begin position="243"/>
        <end position="290"/>
    </location>
</feature>
<dbReference type="CDD" id="cd00110">
    <property type="entry name" value="LamG"/>
    <property type="match status" value="1"/>
</dbReference>
<feature type="domain" description="Laminin G" evidence="9">
    <location>
        <begin position="37"/>
        <end position="237"/>
    </location>
</feature>
<evidence type="ECO:0000256" key="6">
    <source>
        <dbReference type="ARBA" id="ARBA00023136"/>
    </source>
</evidence>
<evidence type="ECO:0000256" key="5">
    <source>
        <dbReference type="ARBA" id="ARBA00022989"/>
    </source>
</evidence>
<dbReference type="Proteomes" id="UP000314982">
    <property type="component" value="Unassembled WGS sequence"/>
</dbReference>
<evidence type="ECO:0000313" key="11">
    <source>
        <dbReference type="Proteomes" id="UP000314982"/>
    </source>
</evidence>
<evidence type="ECO:0000259" key="9">
    <source>
        <dbReference type="PROSITE" id="PS50025"/>
    </source>
</evidence>
<keyword evidence="5" id="KW-1133">Transmembrane helix</keyword>
<keyword evidence="6" id="KW-0472">Membrane</keyword>
<dbReference type="AlphaFoldDB" id="A0A4W5Q8G7"/>
<evidence type="ECO:0000313" key="10">
    <source>
        <dbReference type="Ensembl" id="ENSHHUP00000072292.1"/>
    </source>
</evidence>
<dbReference type="FunFam" id="2.60.120.200:FF:000003">
    <property type="entry name" value="neurexin-1 isoform X1"/>
    <property type="match status" value="1"/>
</dbReference>
<evidence type="ECO:0000256" key="8">
    <source>
        <dbReference type="SAM" id="MobiDB-lite"/>
    </source>
</evidence>